<evidence type="ECO:0000313" key="2">
    <source>
        <dbReference type="EMBL" id="AFK05746.1"/>
    </source>
</evidence>
<dbReference type="InterPro" id="IPR025420">
    <property type="entry name" value="DUF4143"/>
</dbReference>
<accession>A0ABM5N8G8</accession>
<name>A0ABM5N8G8_EMTOG</name>
<evidence type="ECO:0000259" key="1">
    <source>
        <dbReference type="SMART" id="SM00382"/>
    </source>
</evidence>
<dbReference type="Pfam" id="PF13635">
    <property type="entry name" value="DUF4143"/>
    <property type="match status" value="1"/>
</dbReference>
<dbReference type="PANTHER" id="PTHR43566:SF2">
    <property type="entry name" value="DUF4143 DOMAIN-CONTAINING PROTEIN"/>
    <property type="match status" value="1"/>
</dbReference>
<dbReference type="InterPro" id="IPR041682">
    <property type="entry name" value="AAA_14"/>
</dbReference>
<keyword evidence="2" id="KW-0614">Plasmid</keyword>
<sequence length="394" mass="44916">MQLTYFMDIIRNIAPLLNEYLTIFPVVGIIGPRQVGKTTLAKSLAKLQPVLYLDLESSVDRQKLANPELYLQNHQNKLIILDEIQQMPQLMAELRGIIDNDRRVGRFIILGSASPALIKKSADSLAGRIGYIELSPFTVNEVNTENETKLWHRGGFPLSYLASTERGSMIWRKNFIRTYIEKDLALLGLSAEPQTIERFWRMLASVHGNLWNSESIGRSMGLTHPTINRYLDLMEGAFLVRRLKPYFVNIPKRLVKSPKIYLRDSGIFHAFKDIMTQDDLLDDPQVGASWEGFVIEQIIETMQNVLMNGQAYFYRTQQGAECDLIIEHNGKVKAAIEIKFSSAPQIGKGFRITMEDTNAQQGFVIAKTNETYKIEKNITVTSLNRFLLDFLPNL</sequence>
<organism evidence="2 3">
    <name type="scientific">Emticicia oligotrophica (strain DSM 17448 / CIP 109782 / MTCC 6937 / GPTSA100-15)</name>
    <dbReference type="NCBI Taxonomy" id="929562"/>
    <lineage>
        <taxon>Bacteria</taxon>
        <taxon>Pseudomonadati</taxon>
        <taxon>Bacteroidota</taxon>
        <taxon>Cytophagia</taxon>
        <taxon>Cytophagales</taxon>
        <taxon>Leadbetterellaceae</taxon>
        <taxon>Emticicia</taxon>
    </lineage>
</organism>
<dbReference type="CDD" id="cd00009">
    <property type="entry name" value="AAA"/>
    <property type="match status" value="1"/>
</dbReference>
<evidence type="ECO:0000313" key="3">
    <source>
        <dbReference type="Proteomes" id="UP000002875"/>
    </source>
</evidence>
<protein>
    <submittedName>
        <fullName evidence="2">AAA ATPase</fullName>
    </submittedName>
</protein>
<dbReference type="SUPFAM" id="SSF52540">
    <property type="entry name" value="P-loop containing nucleoside triphosphate hydrolases"/>
    <property type="match status" value="1"/>
</dbReference>
<reference evidence="2 3" key="1">
    <citation type="submission" date="2011-07" db="EMBL/GenBank/DDBJ databases">
        <title>The complete genome of plasmid 5 of Emticicia oligotrophica DSM 17448.</title>
        <authorList>
            <consortium name="US DOE Joint Genome Institute (JGI-PGF)"/>
            <person name="Lucas S."/>
            <person name="Han J."/>
            <person name="Lapidus A."/>
            <person name="Bruce D."/>
            <person name="Goodwin L."/>
            <person name="Pitluck S."/>
            <person name="Peters L."/>
            <person name="Kyrpides N."/>
            <person name="Mavromatis K."/>
            <person name="Ivanova N."/>
            <person name="Ovchinnikova G."/>
            <person name="Teshima H."/>
            <person name="Detter J.C."/>
            <person name="Tapia R."/>
            <person name="Han C."/>
            <person name="Land M."/>
            <person name="Hauser L."/>
            <person name="Markowitz V."/>
            <person name="Cheng J.-F."/>
            <person name="Hugenholtz P."/>
            <person name="Woyke T."/>
            <person name="Wu D."/>
            <person name="Tindall B."/>
            <person name="Pomrenke H."/>
            <person name="Brambilla E."/>
            <person name="Klenk H.-P."/>
            <person name="Eisen J.A."/>
        </authorList>
    </citation>
    <scope>NUCLEOTIDE SEQUENCE [LARGE SCALE GENOMIC DNA]</scope>
    <source>
        <strain evidence="3">DSM 17448 / GPTSA100-15</strain>
        <plasmid evidence="2 3">pEMTOL05</plasmid>
    </source>
</reference>
<gene>
    <name evidence="2" type="ordered locus">Emtol_0012</name>
</gene>
<proteinExistence type="predicted"/>
<dbReference type="EMBL" id="CP002966">
    <property type="protein sequence ID" value="AFK05746.1"/>
    <property type="molecule type" value="Genomic_DNA"/>
</dbReference>
<dbReference type="SMART" id="SM00382">
    <property type="entry name" value="AAA"/>
    <property type="match status" value="1"/>
</dbReference>
<keyword evidence="3" id="KW-1185">Reference proteome</keyword>
<dbReference type="InterPro" id="IPR003593">
    <property type="entry name" value="AAA+_ATPase"/>
</dbReference>
<dbReference type="Pfam" id="PF13173">
    <property type="entry name" value="AAA_14"/>
    <property type="match status" value="1"/>
</dbReference>
<dbReference type="PANTHER" id="PTHR43566">
    <property type="entry name" value="CONSERVED PROTEIN"/>
    <property type="match status" value="1"/>
</dbReference>
<dbReference type="InterPro" id="IPR027417">
    <property type="entry name" value="P-loop_NTPase"/>
</dbReference>
<dbReference type="Proteomes" id="UP000002875">
    <property type="component" value="Plasmid pEMTOL05"/>
</dbReference>
<dbReference type="Gene3D" id="3.40.50.300">
    <property type="entry name" value="P-loop containing nucleotide triphosphate hydrolases"/>
    <property type="match status" value="1"/>
</dbReference>
<geneLocation type="plasmid" evidence="2 3">
    <name>pEMTOL05</name>
</geneLocation>
<feature type="domain" description="AAA+ ATPase" evidence="1">
    <location>
        <begin position="23"/>
        <end position="136"/>
    </location>
</feature>